<feature type="transmembrane region" description="Helical" evidence="8">
    <location>
        <begin position="389"/>
        <end position="407"/>
    </location>
</feature>
<proteinExistence type="predicted"/>
<keyword evidence="5" id="KW-0560">Oxidoreductase</keyword>
<feature type="transmembrane region" description="Helical" evidence="8">
    <location>
        <begin position="428"/>
        <end position="449"/>
    </location>
</feature>
<organism evidence="10 11">
    <name type="scientific">Ponticaulis profundi</name>
    <dbReference type="NCBI Taxonomy" id="2665222"/>
    <lineage>
        <taxon>Bacteria</taxon>
        <taxon>Pseudomonadati</taxon>
        <taxon>Pseudomonadota</taxon>
        <taxon>Alphaproteobacteria</taxon>
        <taxon>Hyphomonadales</taxon>
        <taxon>Hyphomonadaceae</taxon>
        <taxon>Ponticaulis</taxon>
    </lineage>
</organism>
<name>A0ABW1S4G0_9PROT</name>
<dbReference type="Pfam" id="PF00361">
    <property type="entry name" value="Proton_antipo_M"/>
    <property type="match status" value="1"/>
</dbReference>
<dbReference type="EMBL" id="JBHSSW010000001">
    <property type="protein sequence ID" value="MFC6196449.1"/>
    <property type="molecule type" value="Genomic_DNA"/>
</dbReference>
<evidence type="ECO:0000259" key="9">
    <source>
        <dbReference type="Pfam" id="PF00361"/>
    </source>
</evidence>
<feature type="transmembrane region" description="Helical" evidence="8">
    <location>
        <begin position="35"/>
        <end position="57"/>
    </location>
</feature>
<dbReference type="NCBIfam" id="NF009310">
    <property type="entry name" value="PRK12668.1"/>
    <property type="match status" value="1"/>
</dbReference>
<feature type="transmembrane region" description="Helical" evidence="8">
    <location>
        <begin position="6"/>
        <end position="28"/>
    </location>
</feature>
<feature type="transmembrane region" description="Helical" evidence="8">
    <location>
        <begin position="158"/>
        <end position="180"/>
    </location>
</feature>
<reference evidence="11" key="1">
    <citation type="journal article" date="2019" name="Int. J. Syst. Evol. Microbiol.">
        <title>The Global Catalogue of Microorganisms (GCM) 10K type strain sequencing project: providing services to taxonomists for standard genome sequencing and annotation.</title>
        <authorList>
            <consortium name="The Broad Institute Genomics Platform"/>
            <consortium name="The Broad Institute Genome Sequencing Center for Infectious Disease"/>
            <person name="Wu L."/>
            <person name="Ma J."/>
        </authorList>
    </citation>
    <scope>NUCLEOTIDE SEQUENCE [LARGE SCALE GENOMIC DNA]</scope>
    <source>
        <strain evidence="11">CGMCC-1.15741</strain>
    </source>
</reference>
<feature type="transmembrane region" description="Helical" evidence="8">
    <location>
        <begin position="200"/>
        <end position="221"/>
    </location>
</feature>
<keyword evidence="2" id="KW-1003">Cell membrane</keyword>
<feature type="transmembrane region" description="Helical" evidence="8">
    <location>
        <begin position="287"/>
        <end position="306"/>
    </location>
</feature>
<dbReference type="RefSeq" id="WP_377373828.1">
    <property type="nucleotide sequence ID" value="NZ_JBHSSW010000001.1"/>
</dbReference>
<evidence type="ECO:0000256" key="4">
    <source>
        <dbReference type="ARBA" id="ARBA00022989"/>
    </source>
</evidence>
<feature type="transmembrane region" description="Helical" evidence="8">
    <location>
        <begin position="479"/>
        <end position="499"/>
    </location>
</feature>
<sequence length="593" mass="64294">MTDLIQTLFSTTNPGFLVIIAGVLAFFVRGKIARAVVTIGGPVLGLLALVLHGGQNIPLATMEMVDLTLIVYQVDKTSIVFALAFLLAALMNSIYSLHSKDSLQDASALVYAGSAIAATFAGDLMTMFVFWEFTAISSVFLILRSGTMEAYKASMRYLGIQILSGVLLLAGATMITVEFGSLEFDVFLAEGPLRLGEQKASLFIFIALGIKAAFPFLHNWLQDSYPKATHTGAVVLSAFTTKLAVYALMRLFPGESALIWIGAIMTVFPVFFAVIENDLRKVLAYSLNNQVGFMVVAIGIGTPLALNGAAAHAFSHIIYKGLLFMSMGAVMYRTGTTKATELGGLYRTMPLTALFCLIGAASISAFPLFSGFVAKSLTMSAVGHEHLTIIWMMLLFASAGVLEHSGIKIPYFAFFGHDSGKRPKEAPFNMLLAMGIASFFCIWLGFPFLGGTEFLYGLLPYPEEAMAYLDKSLWTIDHVLTQMQLLVFAAFAFIVLNKIKLYPPEKRGVVLDTDWIARRPIYAFIVWVGAVWSRVGPALTNSAQGFSRKIYDNIEAAFSPQGQLSRGPMSAGMAVWTSIVLAVVLIVALFSGL</sequence>
<feature type="domain" description="NADH:quinone oxidoreductase/Mrp antiporter transmembrane" evidence="9">
    <location>
        <begin position="121"/>
        <end position="398"/>
    </location>
</feature>
<feature type="transmembrane region" description="Helical" evidence="8">
    <location>
        <begin position="573"/>
        <end position="592"/>
    </location>
</feature>
<dbReference type="InterPro" id="IPR003918">
    <property type="entry name" value="NADH_UbQ_OxRdtase"/>
</dbReference>
<dbReference type="PANTHER" id="PTHR42682">
    <property type="entry name" value="HYDROGENASE-4 COMPONENT F"/>
    <property type="match status" value="1"/>
</dbReference>
<keyword evidence="3 7" id="KW-0812">Transmembrane</keyword>
<keyword evidence="6 8" id="KW-0472">Membrane</keyword>
<feature type="transmembrane region" description="Helical" evidence="8">
    <location>
        <begin position="344"/>
        <end position="369"/>
    </location>
</feature>
<evidence type="ECO:0000256" key="3">
    <source>
        <dbReference type="ARBA" id="ARBA00022692"/>
    </source>
</evidence>
<dbReference type="InterPro" id="IPR001750">
    <property type="entry name" value="ND/Mrp_TM"/>
</dbReference>
<gene>
    <name evidence="10" type="ORF">ACFQDM_00075</name>
</gene>
<dbReference type="PANTHER" id="PTHR42682:SF4">
    <property type="entry name" value="NADH-UBIQUINONE_PLASTOQUINONE"/>
    <property type="match status" value="1"/>
</dbReference>
<evidence type="ECO:0000313" key="10">
    <source>
        <dbReference type="EMBL" id="MFC6196449.1"/>
    </source>
</evidence>
<keyword evidence="4 8" id="KW-1133">Transmembrane helix</keyword>
<keyword evidence="11" id="KW-1185">Reference proteome</keyword>
<evidence type="ECO:0000256" key="5">
    <source>
        <dbReference type="ARBA" id="ARBA00023002"/>
    </source>
</evidence>
<comment type="subcellular location">
    <subcellularLocation>
        <location evidence="1">Cell membrane</location>
        <topology evidence="1">Multi-pass membrane protein</topology>
    </subcellularLocation>
    <subcellularLocation>
        <location evidence="7">Membrane</location>
        <topology evidence="7">Multi-pass membrane protein</topology>
    </subcellularLocation>
</comment>
<dbReference type="PRINTS" id="PR01437">
    <property type="entry name" value="NUOXDRDTASE4"/>
</dbReference>
<evidence type="ECO:0000256" key="6">
    <source>
        <dbReference type="ARBA" id="ARBA00023136"/>
    </source>
</evidence>
<accession>A0ABW1S4G0</accession>
<feature type="transmembrane region" description="Helical" evidence="8">
    <location>
        <begin position="312"/>
        <end position="332"/>
    </location>
</feature>
<protein>
    <submittedName>
        <fullName evidence="10">Na(+)/H(+) antiporter subunit D</fullName>
    </submittedName>
</protein>
<evidence type="ECO:0000256" key="2">
    <source>
        <dbReference type="ARBA" id="ARBA00022475"/>
    </source>
</evidence>
<feature type="transmembrane region" description="Helical" evidence="8">
    <location>
        <begin position="77"/>
        <end position="94"/>
    </location>
</feature>
<evidence type="ECO:0000256" key="8">
    <source>
        <dbReference type="SAM" id="Phobius"/>
    </source>
</evidence>
<comment type="caution">
    <text evidence="10">The sequence shown here is derived from an EMBL/GenBank/DDBJ whole genome shotgun (WGS) entry which is preliminary data.</text>
</comment>
<evidence type="ECO:0000313" key="11">
    <source>
        <dbReference type="Proteomes" id="UP001596303"/>
    </source>
</evidence>
<evidence type="ECO:0000256" key="7">
    <source>
        <dbReference type="RuleBase" id="RU000320"/>
    </source>
</evidence>
<feature type="transmembrane region" description="Helical" evidence="8">
    <location>
        <begin position="258"/>
        <end position="275"/>
    </location>
</feature>
<dbReference type="Proteomes" id="UP001596303">
    <property type="component" value="Unassembled WGS sequence"/>
</dbReference>
<dbReference type="InterPro" id="IPR052175">
    <property type="entry name" value="ComplexI-like_HydComp"/>
</dbReference>
<feature type="transmembrane region" description="Helical" evidence="8">
    <location>
        <begin position="106"/>
        <end position="122"/>
    </location>
</feature>
<feature type="transmembrane region" description="Helical" evidence="8">
    <location>
        <begin position="520"/>
        <end position="539"/>
    </location>
</feature>
<evidence type="ECO:0000256" key="1">
    <source>
        <dbReference type="ARBA" id="ARBA00004651"/>
    </source>
</evidence>